<keyword evidence="8" id="KW-0732">Signal</keyword>
<sequence length="346" mass="38157">CGISCVVTTRQVHAIVLSVLSLSLAVQYCARGVKSRSMLSTCLEEGSNWRGQARRPPRSPKFGLKLRRQSKKLENNLGDVRRFSASNDSMSMQSPPIQRRKFSFPATLHHNLLGLPETYHTTARRRLSNVSDAVSRKFSHTIGWRSSSVPTADIVAQGKTLCGQYIRCRLKRSNMFNRKCGLQRLRSAASLPGNYVVREVFPELLSIGQELERLHPELYTGVGRQASSTPVLATEKAVNTVVTGVAHELSNSGITWAKIVSLYAVAGGLAVDCVRQGHPEFLPSLVESLGEALDDDMAEWIAHNGGWTGLLVYCKPPSNEISLSGFIGMLGAAMFMFLFIVILLRW</sequence>
<gene>
    <name evidence="10" type="ORF">g.10622</name>
</gene>
<dbReference type="GO" id="GO:0005741">
    <property type="term" value="C:mitochondrial outer membrane"/>
    <property type="evidence" value="ECO:0007669"/>
    <property type="project" value="TreeGrafter"/>
</dbReference>
<evidence type="ECO:0000259" key="9">
    <source>
        <dbReference type="SMART" id="SM00337"/>
    </source>
</evidence>
<dbReference type="InterPro" id="IPR026298">
    <property type="entry name" value="Bcl-2_fam"/>
</dbReference>
<evidence type="ECO:0000313" key="10">
    <source>
        <dbReference type="EMBL" id="JAS68553.1"/>
    </source>
</evidence>
<keyword evidence="3 7" id="KW-0812">Transmembrane</keyword>
<dbReference type="AlphaFoldDB" id="A0A1B6H1J4"/>
<dbReference type="InterPro" id="IPR036834">
    <property type="entry name" value="Bcl-2-like_sf"/>
</dbReference>
<keyword evidence="6 7" id="KW-0472">Membrane</keyword>
<feature type="non-terminal residue" evidence="10">
    <location>
        <position position="346"/>
    </location>
</feature>
<evidence type="ECO:0000256" key="4">
    <source>
        <dbReference type="ARBA" id="ARBA00022703"/>
    </source>
</evidence>
<feature type="transmembrane region" description="Helical" evidence="7">
    <location>
        <begin position="323"/>
        <end position="344"/>
    </location>
</feature>
<feature type="chain" id="PRO_5008584112" description="Bcl-2 Bcl-2 homology region 1-3 domain-containing protein" evidence="8">
    <location>
        <begin position="26"/>
        <end position="346"/>
    </location>
</feature>
<dbReference type="EMBL" id="GECZ01001216">
    <property type="protein sequence ID" value="JAS68553.1"/>
    <property type="molecule type" value="Transcribed_RNA"/>
</dbReference>
<comment type="subcellular location">
    <subcellularLocation>
        <location evidence="1">Membrane</location>
        <topology evidence="1">Single-pass membrane protein</topology>
    </subcellularLocation>
</comment>
<dbReference type="GO" id="GO:0001836">
    <property type="term" value="P:release of cytochrome c from mitochondria"/>
    <property type="evidence" value="ECO:0007669"/>
    <property type="project" value="TreeGrafter"/>
</dbReference>
<evidence type="ECO:0000256" key="3">
    <source>
        <dbReference type="ARBA" id="ARBA00022692"/>
    </source>
</evidence>
<dbReference type="SMART" id="SM00337">
    <property type="entry name" value="BCL"/>
    <property type="match status" value="1"/>
</dbReference>
<feature type="non-terminal residue" evidence="10">
    <location>
        <position position="1"/>
    </location>
</feature>
<feature type="domain" description="Bcl-2 Bcl-2 homology region 1-3" evidence="9">
    <location>
        <begin position="204"/>
        <end position="307"/>
    </location>
</feature>
<protein>
    <recommendedName>
        <fullName evidence="9">Bcl-2 Bcl-2 homology region 1-3 domain-containing protein</fullName>
    </recommendedName>
</protein>
<dbReference type="PROSITE" id="PS50062">
    <property type="entry name" value="BCL2_FAMILY"/>
    <property type="match status" value="1"/>
</dbReference>
<dbReference type="SUPFAM" id="SSF56854">
    <property type="entry name" value="Bcl-2 inhibitors of programmed cell death"/>
    <property type="match status" value="1"/>
</dbReference>
<dbReference type="CDD" id="cd06845">
    <property type="entry name" value="Bcl-2_like"/>
    <property type="match status" value="1"/>
</dbReference>
<dbReference type="GO" id="GO:0042981">
    <property type="term" value="P:regulation of apoptotic process"/>
    <property type="evidence" value="ECO:0007669"/>
    <property type="project" value="InterPro"/>
</dbReference>
<name>A0A1B6H1J4_9HEMI</name>
<evidence type="ECO:0000256" key="6">
    <source>
        <dbReference type="ARBA" id="ARBA00023136"/>
    </source>
</evidence>
<dbReference type="InterPro" id="IPR046371">
    <property type="entry name" value="Bcl-2_BH1-3"/>
</dbReference>
<dbReference type="GO" id="GO:0051400">
    <property type="term" value="F:BH domain binding"/>
    <property type="evidence" value="ECO:0007669"/>
    <property type="project" value="TreeGrafter"/>
</dbReference>
<dbReference type="PANTHER" id="PTHR11256">
    <property type="entry name" value="BCL-2 RELATED"/>
    <property type="match status" value="1"/>
</dbReference>
<proteinExistence type="inferred from homology"/>
<evidence type="ECO:0000256" key="5">
    <source>
        <dbReference type="ARBA" id="ARBA00022989"/>
    </source>
</evidence>
<dbReference type="FunFam" id="1.10.437.10:FF:000009">
    <property type="entry name" value="Uncharacterized protein, isoform A"/>
    <property type="match status" value="1"/>
</dbReference>
<keyword evidence="5 7" id="KW-1133">Transmembrane helix</keyword>
<evidence type="ECO:0000256" key="7">
    <source>
        <dbReference type="SAM" id="Phobius"/>
    </source>
</evidence>
<reference evidence="10" key="1">
    <citation type="submission" date="2015-11" db="EMBL/GenBank/DDBJ databases">
        <title>De novo transcriptome assembly of four potential Pierce s Disease insect vectors from Arizona vineyards.</title>
        <authorList>
            <person name="Tassone E.E."/>
        </authorList>
    </citation>
    <scope>NUCLEOTIDE SEQUENCE</scope>
</reference>
<dbReference type="InterPro" id="IPR002475">
    <property type="entry name" value="Bcl2-like"/>
</dbReference>
<evidence type="ECO:0000256" key="8">
    <source>
        <dbReference type="SAM" id="SignalP"/>
    </source>
</evidence>
<comment type="similarity">
    <text evidence="2">Belongs to the Bcl-2 family.</text>
</comment>
<evidence type="ECO:0000256" key="2">
    <source>
        <dbReference type="ARBA" id="ARBA00009458"/>
    </source>
</evidence>
<dbReference type="GO" id="GO:0097192">
    <property type="term" value="P:extrinsic apoptotic signaling pathway in absence of ligand"/>
    <property type="evidence" value="ECO:0007669"/>
    <property type="project" value="TreeGrafter"/>
</dbReference>
<keyword evidence="4" id="KW-0053">Apoptosis</keyword>
<organism evidence="10">
    <name type="scientific">Cuerna arida</name>
    <dbReference type="NCBI Taxonomy" id="1464854"/>
    <lineage>
        <taxon>Eukaryota</taxon>
        <taxon>Metazoa</taxon>
        <taxon>Ecdysozoa</taxon>
        <taxon>Arthropoda</taxon>
        <taxon>Hexapoda</taxon>
        <taxon>Insecta</taxon>
        <taxon>Pterygota</taxon>
        <taxon>Neoptera</taxon>
        <taxon>Paraneoptera</taxon>
        <taxon>Hemiptera</taxon>
        <taxon>Auchenorrhyncha</taxon>
        <taxon>Membracoidea</taxon>
        <taxon>Cicadellidae</taxon>
        <taxon>Cicadellinae</taxon>
        <taxon>Proconiini</taxon>
        <taxon>Cuerna</taxon>
    </lineage>
</organism>
<dbReference type="Gene3D" id="1.10.437.10">
    <property type="entry name" value="Blc2-like"/>
    <property type="match status" value="1"/>
</dbReference>
<dbReference type="PANTHER" id="PTHR11256:SF48">
    <property type="entry name" value="BCL-2-RELATED OVARIAN KILLER PROTEIN"/>
    <property type="match status" value="1"/>
</dbReference>
<dbReference type="Pfam" id="PF00452">
    <property type="entry name" value="Bcl-2"/>
    <property type="match status" value="1"/>
</dbReference>
<feature type="signal peptide" evidence="8">
    <location>
        <begin position="1"/>
        <end position="25"/>
    </location>
</feature>
<dbReference type="PRINTS" id="PR01862">
    <property type="entry name" value="BCL2FAMILY"/>
</dbReference>
<dbReference type="GO" id="GO:0008630">
    <property type="term" value="P:intrinsic apoptotic signaling pathway in response to DNA damage"/>
    <property type="evidence" value="ECO:0007669"/>
    <property type="project" value="TreeGrafter"/>
</dbReference>
<evidence type="ECO:0000256" key="1">
    <source>
        <dbReference type="ARBA" id="ARBA00004167"/>
    </source>
</evidence>
<accession>A0A1B6H1J4</accession>